<organism evidence="1 2">
    <name type="scientific">Aurantimicrobium photophilum</name>
    <dbReference type="NCBI Taxonomy" id="1987356"/>
    <lineage>
        <taxon>Bacteria</taxon>
        <taxon>Bacillati</taxon>
        <taxon>Actinomycetota</taxon>
        <taxon>Actinomycetes</taxon>
        <taxon>Micrococcales</taxon>
        <taxon>Microbacteriaceae</taxon>
        <taxon>Aurantimicrobium</taxon>
    </lineage>
</organism>
<evidence type="ECO:0000313" key="1">
    <source>
        <dbReference type="EMBL" id="AWR21462.1"/>
    </source>
</evidence>
<sequence length="45" mass="4930">MLEKFDVKMAFPSLYAPKNSELALVDVPAMRYLSISGEGSPQSPN</sequence>
<dbReference type="Gene3D" id="3.20.80.10">
    <property type="entry name" value="Regulatory factor, effector binding domain"/>
    <property type="match status" value="1"/>
</dbReference>
<keyword evidence="2" id="KW-1185">Reference proteome</keyword>
<dbReference type="AlphaFoldDB" id="A0A2Z3S5I4"/>
<accession>A0A2Z3S5I4</accession>
<evidence type="ECO:0000313" key="2">
    <source>
        <dbReference type="Proteomes" id="UP000246894"/>
    </source>
</evidence>
<gene>
    <name evidence="1" type="ORF">AURMO_00858</name>
</gene>
<dbReference type="InterPro" id="IPR011256">
    <property type="entry name" value="Reg_factor_effector_dom_sf"/>
</dbReference>
<dbReference type="EMBL" id="CP023994">
    <property type="protein sequence ID" value="AWR21462.1"/>
    <property type="molecule type" value="Genomic_DNA"/>
</dbReference>
<protein>
    <submittedName>
        <fullName evidence="1">Uncharacterized protein</fullName>
    </submittedName>
</protein>
<reference evidence="1 2" key="1">
    <citation type="submission" date="2017-10" db="EMBL/GenBank/DDBJ databases">
        <title>Genome of an Actinobacterium that displays light-enhanced growth.</title>
        <authorList>
            <person name="Maresca J.A."/>
            <person name="Hempel P."/>
            <person name="Shevchenko O."/>
            <person name="Miller K.J."/>
            <person name="Hahn M.W."/>
        </authorList>
    </citation>
    <scope>NUCLEOTIDE SEQUENCE [LARGE SCALE GENOMIC DNA]</scope>
    <source>
        <strain evidence="1 2">MWH-Mo1</strain>
    </source>
</reference>
<dbReference type="Proteomes" id="UP000246894">
    <property type="component" value="Chromosome"/>
</dbReference>
<name>A0A2Z3S5I4_9MICO</name>
<dbReference type="KEGG" id="aum:AURMO_00858"/>
<proteinExistence type="predicted"/>